<gene>
    <name evidence="1" type="ORF">HHU10_20470</name>
</gene>
<dbReference type="RefSeq" id="WP_191834234.1">
    <property type="nucleotide sequence ID" value="NZ_JABARZ010000025.1"/>
</dbReference>
<organism evidence="1 2">
    <name type="scientific">Tsukamurella columbiensis</name>
    <dbReference type="NCBI Taxonomy" id="128509"/>
    <lineage>
        <taxon>Bacteria</taxon>
        <taxon>Bacillati</taxon>
        <taxon>Actinomycetota</taxon>
        <taxon>Actinomycetes</taxon>
        <taxon>Mycobacteriales</taxon>
        <taxon>Tsukamurellaceae</taxon>
        <taxon>Tsukamurella</taxon>
    </lineage>
</organism>
<sequence>MDVRVTPRRGGAEALLWLVSPHGGAGVSTLAQMLPFAGDGGRKWPGVPGQHESPLCALVVRDSMDGLDAAHVALRQYYTEQIPSALIALIVVAANRGERSPQVRRKRDLVFSLADRPAFGEPLRIFSVPWLEQLVEIPRSDLPVVPDQYVAPRRAPKDLRQGVHPAIGELAMALHQHAVDELPHVLPS</sequence>
<keyword evidence="2" id="KW-1185">Reference proteome</keyword>
<proteinExistence type="predicted"/>
<name>A0ABX1LKI8_9ACTN</name>
<comment type="caution">
    <text evidence="1">The sequence shown here is derived from an EMBL/GenBank/DDBJ whole genome shotgun (WGS) entry which is preliminary data.</text>
</comment>
<protein>
    <submittedName>
        <fullName evidence="1">Uncharacterized protein</fullName>
    </submittedName>
</protein>
<accession>A0ABX1LKI8</accession>
<evidence type="ECO:0000313" key="2">
    <source>
        <dbReference type="Proteomes" id="UP000556611"/>
    </source>
</evidence>
<dbReference type="EMBL" id="JABARZ010000025">
    <property type="protein sequence ID" value="NMD57997.1"/>
    <property type="molecule type" value="Genomic_DNA"/>
</dbReference>
<evidence type="ECO:0000313" key="1">
    <source>
        <dbReference type="EMBL" id="NMD57997.1"/>
    </source>
</evidence>
<reference evidence="1 2" key="1">
    <citation type="submission" date="2020-04" db="EMBL/GenBank/DDBJ databases">
        <title>MicrobeNet Type strains.</title>
        <authorList>
            <person name="Nicholson A.C."/>
        </authorList>
    </citation>
    <scope>NUCLEOTIDE SEQUENCE [LARGE SCALE GENOMIC DNA]</scope>
    <source>
        <strain evidence="1 2">ATCC BAA-330</strain>
    </source>
</reference>
<dbReference type="Proteomes" id="UP000556611">
    <property type="component" value="Unassembled WGS sequence"/>
</dbReference>